<accession>A0ABU1X1G1</accession>
<evidence type="ECO:0000313" key="1">
    <source>
        <dbReference type="EMBL" id="MDR7154892.1"/>
    </source>
</evidence>
<dbReference type="EMBL" id="JAVDWV010000007">
    <property type="protein sequence ID" value="MDR7154892.1"/>
    <property type="molecule type" value="Genomic_DNA"/>
</dbReference>
<name>A0ABU1X1G1_SPHXE</name>
<evidence type="ECO:0000313" key="2">
    <source>
        <dbReference type="Proteomes" id="UP001267638"/>
    </source>
</evidence>
<organism evidence="1 2">
    <name type="scientific">Sphingobium xenophagum</name>
    <dbReference type="NCBI Taxonomy" id="121428"/>
    <lineage>
        <taxon>Bacteria</taxon>
        <taxon>Pseudomonadati</taxon>
        <taxon>Pseudomonadota</taxon>
        <taxon>Alphaproteobacteria</taxon>
        <taxon>Sphingomonadales</taxon>
        <taxon>Sphingomonadaceae</taxon>
        <taxon>Sphingobium</taxon>
    </lineage>
</organism>
<comment type="caution">
    <text evidence="1">The sequence shown here is derived from an EMBL/GenBank/DDBJ whole genome shotgun (WGS) entry which is preliminary data.</text>
</comment>
<protein>
    <submittedName>
        <fullName evidence="1">Uncharacterized protein</fullName>
    </submittedName>
</protein>
<dbReference type="Proteomes" id="UP001267638">
    <property type="component" value="Unassembled WGS sequence"/>
</dbReference>
<reference evidence="1 2" key="1">
    <citation type="submission" date="2023-07" db="EMBL/GenBank/DDBJ databases">
        <title>Sorghum-associated microbial communities from plants grown in Nebraska, USA.</title>
        <authorList>
            <person name="Schachtman D."/>
        </authorList>
    </citation>
    <scope>NUCLEOTIDE SEQUENCE [LARGE SCALE GENOMIC DNA]</scope>
    <source>
        <strain evidence="1 2">4256</strain>
    </source>
</reference>
<sequence length="67" mass="7115">MTHKVDVSGVDTDGILVGNRVTHNDVNTMIGPMALGVCTAERAIGRPGKNLPSRSFSYAALQQMTLT</sequence>
<proteinExistence type="predicted"/>
<gene>
    <name evidence="1" type="ORF">J2W40_001710</name>
</gene>
<keyword evidence="2" id="KW-1185">Reference proteome</keyword>